<keyword evidence="3" id="KW-0862">Zinc</keyword>
<dbReference type="PANTHER" id="PTHR34396:SF25">
    <property type="entry name" value="BOUNDARY ELEMENT ASSOCIATED FACTOR"/>
    <property type="match status" value="1"/>
</dbReference>
<keyword evidence="7" id="KW-1185">Reference proteome</keyword>
<dbReference type="AlphaFoldDB" id="A0A4S2J9U8"/>
<keyword evidence="2 4" id="KW-0863">Zinc-finger</keyword>
<dbReference type="SMART" id="SM00355">
    <property type="entry name" value="ZnF_C2H2"/>
    <property type="match status" value="5"/>
</dbReference>
<feature type="domain" description="BED-type" evidence="5">
    <location>
        <begin position="43"/>
        <end position="95"/>
    </location>
</feature>
<dbReference type="EMBL" id="QBLH01003978">
    <property type="protein sequence ID" value="TGZ31963.1"/>
    <property type="molecule type" value="Genomic_DNA"/>
</dbReference>
<gene>
    <name evidence="6" type="ORF">DBV15_05679</name>
</gene>
<evidence type="ECO:0000256" key="2">
    <source>
        <dbReference type="ARBA" id="ARBA00022771"/>
    </source>
</evidence>
<comment type="caution">
    <text evidence="6">The sequence shown here is derived from an EMBL/GenBank/DDBJ whole genome shotgun (WGS) entry which is preliminary data.</text>
</comment>
<dbReference type="InterPro" id="IPR013087">
    <property type="entry name" value="Znf_C2H2_type"/>
</dbReference>
<dbReference type="GO" id="GO:0008270">
    <property type="term" value="F:zinc ion binding"/>
    <property type="evidence" value="ECO:0007669"/>
    <property type="project" value="UniProtKB-KW"/>
</dbReference>
<proteinExistence type="predicted"/>
<dbReference type="Proteomes" id="UP000310200">
    <property type="component" value="Unassembled WGS sequence"/>
</dbReference>
<evidence type="ECO:0000313" key="7">
    <source>
        <dbReference type="Proteomes" id="UP000310200"/>
    </source>
</evidence>
<dbReference type="GO" id="GO:1990837">
    <property type="term" value="F:sequence-specific double-stranded DNA binding"/>
    <property type="evidence" value="ECO:0007669"/>
    <property type="project" value="TreeGrafter"/>
</dbReference>
<sequence>KAKCNNCGETVSFLTNFSNLRRHFRRHCTRIQNQNETVMVPRKKRSKLWNYFEKLKPKLLKCTTCKKEIKVSYPKYRITIMRKHLSRHEIFLDDDIRTLPDDLRQCYSELPGYKAKCNNCGETVSFLYHFGNLRRHLKRHSTRIQSRDEADMVPRKKRGKFWNYFEELKPTLIKCTTCKKKIKVSYTTYYTKLMRLHLSRHGIFLDNDIRTLPDDLRQCYSELPGYKAKCNNCGETVSFLTTFSSLRRHFRRHCTRTHSQDE</sequence>
<evidence type="ECO:0000256" key="4">
    <source>
        <dbReference type="PROSITE-ProRule" id="PRU00027"/>
    </source>
</evidence>
<protein>
    <recommendedName>
        <fullName evidence="5">BED-type domain-containing protein</fullName>
    </recommendedName>
</protein>
<organism evidence="6 7">
    <name type="scientific">Temnothorax longispinosus</name>
    <dbReference type="NCBI Taxonomy" id="300112"/>
    <lineage>
        <taxon>Eukaryota</taxon>
        <taxon>Metazoa</taxon>
        <taxon>Ecdysozoa</taxon>
        <taxon>Arthropoda</taxon>
        <taxon>Hexapoda</taxon>
        <taxon>Insecta</taxon>
        <taxon>Pterygota</taxon>
        <taxon>Neoptera</taxon>
        <taxon>Endopterygota</taxon>
        <taxon>Hymenoptera</taxon>
        <taxon>Apocrita</taxon>
        <taxon>Aculeata</taxon>
        <taxon>Formicoidea</taxon>
        <taxon>Formicidae</taxon>
        <taxon>Myrmicinae</taxon>
        <taxon>Temnothorax</taxon>
    </lineage>
</organism>
<dbReference type="PROSITE" id="PS50808">
    <property type="entry name" value="ZF_BED"/>
    <property type="match status" value="1"/>
</dbReference>
<dbReference type="InterPro" id="IPR053031">
    <property type="entry name" value="Cuticle_assoc_protein"/>
</dbReference>
<reference evidence="6 7" key="1">
    <citation type="journal article" date="2019" name="Philos. Trans. R. Soc. Lond., B, Biol. Sci.">
        <title>Ant behaviour and brain gene expression of defending hosts depend on the ecological success of the intruding social parasite.</title>
        <authorList>
            <person name="Kaur R."/>
            <person name="Stoldt M."/>
            <person name="Jongepier E."/>
            <person name="Feldmeyer B."/>
            <person name="Menzel F."/>
            <person name="Bornberg-Bauer E."/>
            <person name="Foitzik S."/>
        </authorList>
    </citation>
    <scope>NUCLEOTIDE SEQUENCE [LARGE SCALE GENOMIC DNA]</scope>
    <source>
        <tissue evidence="6">Whole body</tissue>
    </source>
</reference>
<dbReference type="InterPro" id="IPR003656">
    <property type="entry name" value="Znf_BED"/>
</dbReference>
<name>A0A4S2J9U8_9HYME</name>
<dbReference type="SMART" id="SM00614">
    <property type="entry name" value="ZnF_BED"/>
    <property type="match status" value="2"/>
</dbReference>
<dbReference type="Pfam" id="PF02892">
    <property type="entry name" value="zf-BED"/>
    <property type="match status" value="2"/>
</dbReference>
<evidence type="ECO:0000256" key="3">
    <source>
        <dbReference type="ARBA" id="ARBA00022833"/>
    </source>
</evidence>
<evidence type="ECO:0000259" key="5">
    <source>
        <dbReference type="PROSITE" id="PS50808"/>
    </source>
</evidence>
<feature type="non-terminal residue" evidence="6">
    <location>
        <position position="1"/>
    </location>
</feature>
<keyword evidence="1" id="KW-0479">Metal-binding</keyword>
<evidence type="ECO:0000256" key="1">
    <source>
        <dbReference type="ARBA" id="ARBA00022723"/>
    </source>
</evidence>
<dbReference type="PANTHER" id="PTHR34396">
    <property type="entry name" value="OS03G0264950 PROTEIN-RELATED"/>
    <property type="match status" value="1"/>
</dbReference>
<accession>A0A4S2J9U8</accession>
<dbReference type="GO" id="GO:0006357">
    <property type="term" value="P:regulation of transcription by RNA polymerase II"/>
    <property type="evidence" value="ECO:0007669"/>
    <property type="project" value="TreeGrafter"/>
</dbReference>
<dbReference type="GO" id="GO:0005634">
    <property type="term" value="C:nucleus"/>
    <property type="evidence" value="ECO:0007669"/>
    <property type="project" value="TreeGrafter"/>
</dbReference>
<evidence type="ECO:0000313" key="6">
    <source>
        <dbReference type="EMBL" id="TGZ31963.1"/>
    </source>
</evidence>